<gene>
    <name evidence="5" type="ORF">N7505_002686</name>
</gene>
<keyword evidence="3" id="KW-0511">Multifunctional enzyme</keyword>
<evidence type="ECO:0000256" key="1">
    <source>
        <dbReference type="ARBA" id="ARBA00022450"/>
    </source>
</evidence>
<dbReference type="SUPFAM" id="SSF50129">
    <property type="entry name" value="GroES-like"/>
    <property type="match status" value="1"/>
</dbReference>
<name>A0ABQ8WNW9_PENCH</name>
<evidence type="ECO:0000313" key="6">
    <source>
        <dbReference type="Proteomes" id="UP001220256"/>
    </source>
</evidence>
<dbReference type="PANTHER" id="PTHR43775">
    <property type="entry name" value="FATTY ACID SYNTHASE"/>
    <property type="match status" value="1"/>
</dbReference>
<keyword evidence="2" id="KW-0597">Phosphoprotein</keyword>
<dbReference type="PANTHER" id="PTHR43775:SF37">
    <property type="entry name" value="SI:DKEY-61P9.11"/>
    <property type="match status" value="1"/>
</dbReference>
<sequence length="618" mass="67935">MLWVRGDDRSDPNAALITGLIRTVRWEQDFRQQNLVTLEIGHRHNAQETITRISRIYRYEFPTRIKSSAKTNSGSAEYRASVIRPLQTNRLVLLKPWTVSWPTAFPLSLPKAQVPGLLDRLHFKDCFVYPIPLKDDEVEYRVHATGLNFFDAMPAMGEVPIAKFRGEASGVVTQAGPNVKRLRFPIIYATVFHCLVEVTRLKTGESILIHAAAGVDVALNSLAGEALRATFECMAPMWSLYRDCVTFAACDPNIILRHDPARSYKLFQGGDGALATWCLPTNVSSGSHSGKLVFTIDGDDLVETLPWTLLPCQFQEDAIYLLSGGLGRLDAQLLLNELSETGCDAQVLRVDVGDSVALDQAIRPYVGRMPPIRGCIQGAMTLLDSDFEPMTSTAFEVSVRAKARRSWNRHEVLPTDLDFFIHLASTRDALAYYRRSRGLGGTSLDLGHTLDVGVIAERTDNLFAGSLRAAFENQAVSQDEFHALPDHFNTQTSSVCPQTVMGLGTCEQFLRLGGSGGHKSNNPNSAKLSIKGALDEASENRLQIVIEGAIEKLSSLLSISASEVDSKMAASDYGMDSLVDIEVRNWLSKEVDVEVGVLDIVGGQSIVDLGERVLKVRG</sequence>
<comment type="caution">
    <text evidence="5">The sequence shown here is derived from an EMBL/GenBank/DDBJ whole genome shotgun (WGS) entry which is preliminary data.</text>
</comment>
<reference evidence="5 6" key="1">
    <citation type="journal article" date="2023" name="IMA Fungus">
        <title>Comparative genomic study of the Penicillium genus elucidates a diverse pangenome and 15 lateral gene transfer events.</title>
        <authorList>
            <person name="Petersen C."/>
            <person name="Sorensen T."/>
            <person name="Nielsen M.R."/>
            <person name="Sondergaard T.E."/>
            <person name="Sorensen J.L."/>
            <person name="Fitzpatrick D.A."/>
            <person name="Frisvad J.C."/>
            <person name="Nielsen K.L."/>
        </authorList>
    </citation>
    <scope>NUCLEOTIDE SEQUENCE [LARGE SCALE GENOMIC DNA]</scope>
    <source>
        <strain evidence="5 6">IBT 3361</strain>
    </source>
</reference>
<dbReference type="SMART" id="SM00829">
    <property type="entry name" value="PKS_ER"/>
    <property type="match status" value="1"/>
</dbReference>
<dbReference type="Gene3D" id="3.40.50.720">
    <property type="entry name" value="NAD(P)-binding Rossmann-like Domain"/>
    <property type="match status" value="2"/>
</dbReference>
<dbReference type="InterPro" id="IPR036736">
    <property type="entry name" value="ACP-like_sf"/>
</dbReference>
<evidence type="ECO:0000259" key="4">
    <source>
        <dbReference type="PROSITE" id="PS50075"/>
    </source>
</evidence>
<dbReference type="PROSITE" id="PS50075">
    <property type="entry name" value="CARRIER"/>
    <property type="match status" value="1"/>
</dbReference>
<keyword evidence="6" id="KW-1185">Reference proteome</keyword>
<dbReference type="InterPro" id="IPR013968">
    <property type="entry name" value="PKS_KR"/>
</dbReference>
<dbReference type="InterPro" id="IPR036291">
    <property type="entry name" value="NAD(P)-bd_dom_sf"/>
</dbReference>
<evidence type="ECO:0000256" key="3">
    <source>
        <dbReference type="ARBA" id="ARBA00023268"/>
    </source>
</evidence>
<protein>
    <submittedName>
        <fullName evidence="5">Acyl transferase/acyl hydrolase/lysophospholipase</fullName>
    </submittedName>
</protein>
<dbReference type="Pfam" id="PF08659">
    <property type="entry name" value="KR"/>
    <property type="match status" value="1"/>
</dbReference>
<dbReference type="Proteomes" id="UP001220256">
    <property type="component" value="Unassembled WGS sequence"/>
</dbReference>
<evidence type="ECO:0000256" key="2">
    <source>
        <dbReference type="ARBA" id="ARBA00022553"/>
    </source>
</evidence>
<dbReference type="GO" id="GO:0016740">
    <property type="term" value="F:transferase activity"/>
    <property type="evidence" value="ECO:0007669"/>
    <property type="project" value="UniProtKB-KW"/>
</dbReference>
<dbReference type="SMART" id="SM00823">
    <property type="entry name" value="PKS_PP"/>
    <property type="match status" value="1"/>
</dbReference>
<dbReference type="InterPro" id="IPR020806">
    <property type="entry name" value="PKS_PP-bd"/>
</dbReference>
<dbReference type="InterPro" id="IPR057326">
    <property type="entry name" value="KR_dom"/>
</dbReference>
<dbReference type="Pfam" id="PF23297">
    <property type="entry name" value="ACP_SdgA_C"/>
    <property type="match status" value="1"/>
</dbReference>
<keyword evidence="1" id="KW-0596">Phosphopantetheine</keyword>
<dbReference type="GO" id="GO:0016787">
    <property type="term" value="F:hydrolase activity"/>
    <property type="evidence" value="ECO:0007669"/>
    <property type="project" value="UniProtKB-KW"/>
</dbReference>
<keyword evidence="5" id="KW-0808">Transferase</keyword>
<feature type="domain" description="Carrier" evidence="4">
    <location>
        <begin position="536"/>
        <end position="617"/>
    </location>
</feature>
<dbReference type="Gene3D" id="3.90.180.10">
    <property type="entry name" value="Medium-chain alcohol dehydrogenases, catalytic domain"/>
    <property type="match status" value="1"/>
</dbReference>
<accession>A0ABQ8WNW9</accession>
<organism evidence="5 6">
    <name type="scientific">Penicillium chrysogenum</name>
    <name type="common">Penicillium notatum</name>
    <dbReference type="NCBI Taxonomy" id="5076"/>
    <lineage>
        <taxon>Eukaryota</taxon>
        <taxon>Fungi</taxon>
        <taxon>Dikarya</taxon>
        <taxon>Ascomycota</taxon>
        <taxon>Pezizomycotina</taxon>
        <taxon>Eurotiomycetes</taxon>
        <taxon>Eurotiomycetidae</taxon>
        <taxon>Eurotiales</taxon>
        <taxon>Aspergillaceae</taxon>
        <taxon>Penicillium</taxon>
        <taxon>Penicillium chrysogenum species complex</taxon>
    </lineage>
</organism>
<evidence type="ECO:0000313" key="5">
    <source>
        <dbReference type="EMBL" id="KAJ5274141.1"/>
    </source>
</evidence>
<dbReference type="InterPro" id="IPR011032">
    <property type="entry name" value="GroES-like_sf"/>
</dbReference>
<dbReference type="SMART" id="SM00822">
    <property type="entry name" value="PKS_KR"/>
    <property type="match status" value="1"/>
</dbReference>
<keyword evidence="5" id="KW-0378">Hydrolase</keyword>
<dbReference type="Gene3D" id="1.10.1200.10">
    <property type="entry name" value="ACP-like"/>
    <property type="match status" value="1"/>
</dbReference>
<dbReference type="EMBL" id="JAPVEB010000002">
    <property type="protein sequence ID" value="KAJ5274141.1"/>
    <property type="molecule type" value="Genomic_DNA"/>
</dbReference>
<proteinExistence type="predicted"/>
<dbReference type="SUPFAM" id="SSF51735">
    <property type="entry name" value="NAD(P)-binding Rossmann-fold domains"/>
    <property type="match status" value="1"/>
</dbReference>
<dbReference type="SUPFAM" id="SSF47336">
    <property type="entry name" value="ACP-like"/>
    <property type="match status" value="1"/>
</dbReference>
<dbReference type="InterPro" id="IPR009081">
    <property type="entry name" value="PP-bd_ACP"/>
</dbReference>
<dbReference type="InterPro" id="IPR050091">
    <property type="entry name" value="PKS_NRPS_Biosynth_Enz"/>
</dbReference>
<dbReference type="InterPro" id="IPR020843">
    <property type="entry name" value="ER"/>
</dbReference>